<dbReference type="CDD" id="cd00082">
    <property type="entry name" value="HisKA"/>
    <property type="match status" value="1"/>
</dbReference>
<evidence type="ECO:0000256" key="4">
    <source>
        <dbReference type="ARBA" id="ARBA00023012"/>
    </source>
</evidence>
<dbReference type="Gene3D" id="3.30.565.10">
    <property type="entry name" value="Histidine kinase-like ATPase, C-terminal domain"/>
    <property type="match status" value="1"/>
</dbReference>
<dbReference type="InterPro" id="IPR004358">
    <property type="entry name" value="Sig_transdc_His_kin-like_C"/>
</dbReference>
<dbReference type="PRINTS" id="PR00344">
    <property type="entry name" value="BCTRLSENSOR"/>
</dbReference>
<keyword evidence="10" id="KW-1185">Reference proteome</keyword>
<feature type="modified residue" description="4-aspartylphosphate" evidence="5">
    <location>
        <position position="561"/>
    </location>
</feature>
<dbReference type="EMBL" id="CP053084">
    <property type="protein sequence ID" value="QJR29712.1"/>
    <property type="molecule type" value="Genomic_DNA"/>
</dbReference>
<keyword evidence="6" id="KW-0812">Transmembrane</keyword>
<keyword evidence="6" id="KW-1133">Transmembrane helix</keyword>
<keyword evidence="6" id="KW-0472">Membrane</keyword>
<keyword evidence="3 5" id="KW-0597">Phosphoprotein</keyword>
<name>A0ABX6N5P2_9BURK</name>
<dbReference type="PANTHER" id="PTHR45339">
    <property type="entry name" value="HYBRID SIGNAL TRANSDUCTION HISTIDINE KINASE J"/>
    <property type="match status" value="1"/>
</dbReference>
<dbReference type="InterPro" id="IPR011006">
    <property type="entry name" value="CheY-like_superfamily"/>
</dbReference>
<dbReference type="SUPFAM" id="SSF55874">
    <property type="entry name" value="ATPase domain of HSP90 chaperone/DNA topoisomerase II/histidine kinase"/>
    <property type="match status" value="1"/>
</dbReference>
<evidence type="ECO:0000259" key="8">
    <source>
        <dbReference type="PROSITE" id="PS50110"/>
    </source>
</evidence>
<dbReference type="Gene3D" id="3.40.50.2300">
    <property type="match status" value="1"/>
</dbReference>
<dbReference type="Proteomes" id="UP000501130">
    <property type="component" value="Chromosome"/>
</dbReference>
<evidence type="ECO:0000259" key="7">
    <source>
        <dbReference type="PROSITE" id="PS50109"/>
    </source>
</evidence>
<dbReference type="Pfam" id="PF00072">
    <property type="entry name" value="Response_reg"/>
    <property type="match status" value="1"/>
</dbReference>
<organism evidence="9 10">
    <name type="scientific">Limnobacter profundi</name>
    <dbReference type="NCBI Taxonomy" id="2732163"/>
    <lineage>
        <taxon>Bacteria</taxon>
        <taxon>Pseudomonadati</taxon>
        <taxon>Pseudomonadota</taxon>
        <taxon>Betaproteobacteria</taxon>
        <taxon>Burkholderiales</taxon>
        <taxon>Burkholderiaceae</taxon>
        <taxon>Limnobacter</taxon>
    </lineage>
</organism>
<keyword evidence="4" id="KW-0902">Two-component regulatory system</keyword>
<dbReference type="Gene3D" id="1.10.287.130">
    <property type="match status" value="1"/>
</dbReference>
<dbReference type="RefSeq" id="WP_171099226.1">
    <property type="nucleotide sequence ID" value="NZ_CP053084.1"/>
</dbReference>
<evidence type="ECO:0000256" key="2">
    <source>
        <dbReference type="ARBA" id="ARBA00012438"/>
    </source>
</evidence>
<sequence length="634" mass="69886">MKAPSASAASLSKIVSKAIDDSWRNHPLLCLLFAVGVLASIVFWTQLGELAWFGQLLLLLVVVVVSYVAGRVLTRAWMSFQLKESLLNLGSQDAAPDYLAGKDFFETLVNTVHRLNQQQHMLLAGFEEEKRRLLSVENCLNGFVVEFSVTEQGRVRVENVDNSIERFFSLTRAEFIADWTLVLKHIDSKYHAAIRTVLSRPEAFPNRESLVFSTARRSGVEPQYFQLTLQREAKAPGVSMYAVCLDVSDLVLAKEQAESADRAKSEFLATISHELRTPLNAIIGFSKLLEEQLDDPELRGDVRNISSSATSLHLILSDVLEYSRIQANGLKLDPSPFDLDAMVRQVYSLNRNLALKKNIEFSLVNESEGPCFVHGDANRLRQVVQNLVSNALKFTDTGYVRMRLMTSQPTQGRTEVFIEVADSGIGISQPALQKLFQRFSQASREINRQYGGTGLGLAICKGLVELMGGRIDVSSEPGVGSVFTVSLNLPLASAQGQAKSSKAVESPSRALSILVVDDHPMNIKLLDRYLGKRGHQVVQATGGLPAVELCEKQCFDLVLMDIDMPDLDGHEATKVIRGSENAASKHSFICALSGLSDDKSIAMSTQAGMNLHMTKPVSFEKLDKLIEEIAQKTA</sequence>
<feature type="domain" description="Histidine kinase" evidence="7">
    <location>
        <begin position="270"/>
        <end position="491"/>
    </location>
</feature>
<proteinExistence type="predicted"/>
<feature type="transmembrane region" description="Helical" evidence="6">
    <location>
        <begin position="50"/>
        <end position="73"/>
    </location>
</feature>
<reference evidence="9 10" key="1">
    <citation type="submission" date="2020-05" db="EMBL/GenBank/DDBJ databases">
        <title>Compete genome of Limnobacter sp. SAORIC-580.</title>
        <authorList>
            <person name="Song J."/>
            <person name="Cho J.-C."/>
        </authorList>
    </citation>
    <scope>NUCLEOTIDE SEQUENCE [LARGE SCALE GENOMIC DNA]</scope>
    <source>
        <strain evidence="9 10">SAORIC-580</strain>
    </source>
</reference>
<dbReference type="InterPro" id="IPR036097">
    <property type="entry name" value="HisK_dim/P_sf"/>
</dbReference>
<accession>A0ABX6N5P2</accession>
<dbReference type="SUPFAM" id="SSF47384">
    <property type="entry name" value="Homodimeric domain of signal transducing histidine kinase"/>
    <property type="match status" value="1"/>
</dbReference>
<comment type="catalytic activity">
    <reaction evidence="1">
        <text>ATP + protein L-histidine = ADP + protein N-phospho-L-histidine.</text>
        <dbReference type="EC" id="2.7.13.3"/>
    </reaction>
</comment>
<feature type="domain" description="Response regulatory" evidence="8">
    <location>
        <begin position="512"/>
        <end position="630"/>
    </location>
</feature>
<evidence type="ECO:0000256" key="3">
    <source>
        <dbReference type="ARBA" id="ARBA00022553"/>
    </source>
</evidence>
<evidence type="ECO:0000256" key="1">
    <source>
        <dbReference type="ARBA" id="ARBA00000085"/>
    </source>
</evidence>
<dbReference type="EC" id="2.7.13.3" evidence="2"/>
<evidence type="ECO:0000256" key="5">
    <source>
        <dbReference type="PROSITE-ProRule" id="PRU00169"/>
    </source>
</evidence>
<dbReference type="SMART" id="SM00387">
    <property type="entry name" value="HATPase_c"/>
    <property type="match status" value="1"/>
</dbReference>
<dbReference type="InterPro" id="IPR003594">
    <property type="entry name" value="HATPase_dom"/>
</dbReference>
<dbReference type="Pfam" id="PF02518">
    <property type="entry name" value="HATPase_c"/>
    <property type="match status" value="1"/>
</dbReference>
<feature type="transmembrane region" description="Helical" evidence="6">
    <location>
        <begin position="26"/>
        <end position="44"/>
    </location>
</feature>
<evidence type="ECO:0000313" key="9">
    <source>
        <dbReference type="EMBL" id="QJR29712.1"/>
    </source>
</evidence>
<dbReference type="InterPro" id="IPR003661">
    <property type="entry name" value="HisK_dim/P_dom"/>
</dbReference>
<dbReference type="InterPro" id="IPR005467">
    <property type="entry name" value="His_kinase_dom"/>
</dbReference>
<dbReference type="CDD" id="cd16922">
    <property type="entry name" value="HATPase_EvgS-ArcB-TorS-like"/>
    <property type="match status" value="1"/>
</dbReference>
<dbReference type="PANTHER" id="PTHR45339:SF1">
    <property type="entry name" value="HYBRID SIGNAL TRANSDUCTION HISTIDINE KINASE J"/>
    <property type="match status" value="1"/>
</dbReference>
<dbReference type="SUPFAM" id="SSF52172">
    <property type="entry name" value="CheY-like"/>
    <property type="match status" value="1"/>
</dbReference>
<dbReference type="InterPro" id="IPR001789">
    <property type="entry name" value="Sig_transdc_resp-reg_receiver"/>
</dbReference>
<dbReference type="PROSITE" id="PS50109">
    <property type="entry name" value="HIS_KIN"/>
    <property type="match status" value="1"/>
</dbReference>
<dbReference type="PROSITE" id="PS50110">
    <property type="entry name" value="RESPONSE_REGULATORY"/>
    <property type="match status" value="1"/>
</dbReference>
<dbReference type="InterPro" id="IPR036890">
    <property type="entry name" value="HATPase_C_sf"/>
</dbReference>
<dbReference type="CDD" id="cd17546">
    <property type="entry name" value="REC_hyHK_CKI1_RcsC-like"/>
    <property type="match status" value="1"/>
</dbReference>
<gene>
    <name evidence="9" type="ORF">HKT17_08290</name>
</gene>
<protein>
    <recommendedName>
        <fullName evidence="2">histidine kinase</fullName>
        <ecNumber evidence="2">2.7.13.3</ecNumber>
    </recommendedName>
</protein>
<evidence type="ECO:0000256" key="6">
    <source>
        <dbReference type="SAM" id="Phobius"/>
    </source>
</evidence>
<dbReference type="SMART" id="SM00448">
    <property type="entry name" value="REC"/>
    <property type="match status" value="1"/>
</dbReference>
<dbReference type="Pfam" id="PF00512">
    <property type="entry name" value="HisKA"/>
    <property type="match status" value="1"/>
</dbReference>
<evidence type="ECO:0000313" key="10">
    <source>
        <dbReference type="Proteomes" id="UP000501130"/>
    </source>
</evidence>
<dbReference type="SMART" id="SM00388">
    <property type="entry name" value="HisKA"/>
    <property type="match status" value="1"/>
</dbReference>